<dbReference type="InParanoid" id="D8Q0Z6"/>
<organism evidence="3">
    <name type="scientific">Schizophyllum commune (strain H4-8 / FGSC 9210)</name>
    <name type="common">Split gill fungus</name>
    <dbReference type="NCBI Taxonomy" id="578458"/>
    <lineage>
        <taxon>Eukaryota</taxon>
        <taxon>Fungi</taxon>
        <taxon>Dikarya</taxon>
        <taxon>Basidiomycota</taxon>
        <taxon>Agaricomycotina</taxon>
        <taxon>Agaricomycetes</taxon>
        <taxon>Agaricomycetidae</taxon>
        <taxon>Agaricales</taxon>
        <taxon>Schizophyllaceae</taxon>
        <taxon>Schizophyllum</taxon>
    </lineage>
</organism>
<name>D8Q0Z6_SCHCM</name>
<dbReference type="HOGENOM" id="CLU_189352_0_0_1"/>
<feature type="non-terminal residue" evidence="2">
    <location>
        <position position="94"/>
    </location>
</feature>
<reference evidence="2 3" key="1">
    <citation type="journal article" date="2010" name="Nat. Biotechnol.">
        <title>Genome sequence of the model mushroom Schizophyllum commune.</title>
        <authorList>
            <person name="Ohm R.A."/>
            <person name="de Jong J.F."/>
            <person name="Lugones L.G."/>
            <person name="Aerts A."/>
            <person name="Kothe E."/>
            <person name="Stajich J.E."/>
            <person name="de Vries R.P."/>
            <person name="Record E."/>
            <person name="Levasseur A."/>
            <person name="Baker S.E."/>
            <person name="Bartholomew K.A."/>
            <person name="Coutinho P.M."/>
            <person name="Erdmann S."/>
            <person name="Fowler T.J."/>
            <person name="Gathman A.C."/>
            <person name="Lombard V."/>
            <person name="Henrissat B."/>
            <person name="Knabe N."/>
            <person name="Kuees U."/>
            <person name="Lilly W.W."/>
            <person name="Lindquist E."/>
            <person name="Lucas S."/>
            <person name="Magnuson J.K."/>
            <person name="Piumi F."/>
            <person name="Raudaskoski M."/>
            <person name="Salamov A."/>
            <person name="Schmutz J."/>
            <person name="Schwarze F.W.M.R."/>
            <person name="vanKuyk P.A."/>
            <person name="Horton J.S."/>
            <person name="Grigoriev I.V."/>
            <person name="Woesten H.A.B."/>
        </authorList>
    </citation>
    <scope>NUCLEOTIDE SEQUENCE [LARGE SCALE GENOMIC DNA]</scope>
    <source>
        <strain evidence="3">H4-8 / FGSC 9210</strain>
    </source>
</reference>
<accession>D8Q0Z6</accession>
<feature type="non-terminal residue" evidence="2">
    <location>
        <position position="1"/>
    </location>
</feature>
<dbReference type="Proteomes" id="UP000007431">
    <property type="component" value="Unassembled WGS sequence"/>
</dbReference>
<gene>
    <name evidence="2" type="ORF">SCHCODRAFT_31952</name>
</gene>
<dbReference type="VEuPathDB" id="FungiDB:SCHCODRAFT_02494458"/>
<evidence type="ECO:0000259" key="1">
    <source>
        <dbReference type="Pfam" id="PF00646"/>
    </source>
</evidence>
<feature type="domain" description="F-box" evidence="1">
    <location>
        <begin position="3"/>
        <end position="38"/>
    </location>
</feature>
<evidence type="ECO:0000313" key="3">
    <source>
        <dbReference type="Proteomes" id="UP000007431"/>
    </source>
</evidence>
<dbReference type="OMA" id="PRHIDYR"/>
<evidence type="ECO:0000313" key="2">
    <source>
        <dbReference type="EMBL" id="EFI97842.1"/>
    </source>
</evidence>
<keyword evidence="3" id="KW-1185">Reference proteome</keyword>
<sequence length="94" mass="11089">PGFLKLPLELMHEIVADVDAHADLMAIALTCRSFAHLIIPGHLEYRVIRVRHPLSSMWHHLAKRRDLARNIREVHFCDRNDYSDSDRWPKRLVE</sequence>
<dbReference type="InterPro" id="IPR001810">
    <property type="entry name" value="F-box_dom"/>
</dbReference>
<dbReference type="EMBL" id="GL377305">
    <property type="protein sequence ID" value="EFI97842.1"/>
    <property type="molecule type" value="Genomic_DNA"/>
</dbReference>
<dbReference type="InterPro" id="IPR036047">
    <property type="entry name" value="F-box-like_dom_sf"/>
</dbReference>
<proteinExistence type="predicted"/>
<dbReference type="STRING" id="578458.D8Q0Z6"/>
<dbReference type="SUPFAM" id="SSF81383">
    <property type="entry name" value="F-box domain"/>
    <property type="match status" value="1"/>
</dbReference>
<protein>
    <recommendedName>
        <fullName evidence="1">F-box domain-containing protein</fullName>
    </recommendedName>
</protein>
<dbReference type="AlphaFoldDB" id="D8Q0Z6"/>
<dbReference type="Pfam" id="PF00646">
    <property type="entry name" value="F-box"/>
    <property type="match status" value="1"/>
</dbReference>